<evidence type="ECO:0000313" key="5">
    <source>
        <dbReference type="Proteomes" id="UP000310108"/>
    </source>
</evidence>
<dbReference type="GO" id="GO:0016020">
    <property type="term" value="C:membrane"/>
    <property type="evidence" value="ECO:0007669"/>
    <property type="project" value="TreeGrafter"/>
</dbReference>
<dbReference type="Pfam" id="PF00106">
    <property type="entry name" value="adh_short"/>
    <property type="match status" value="1"/>
</dbReference>
<dbReference type="PRINTS" id="PR00080">
    <property type="entry name" value="SDRFAMILY"/>
</dbReference>
<dbReference type="PANTHER" id="PTHR44196:SF1">
    <property type="entry name" value="DEHYDROGENASE_REDUCTASE SDR FAMILY MEMBER 7B"/>
    <property type="match status" value="1"/>
</dbReference>
<dbReference type="SUPFAM" id="SSF51735">
    <property type="entry name" value="NAD(P)-binding Rossmann-fold domains"/>
    <property type="match status" value="1"/>
</dbReference>
<sequence>MSMNATAAVASCDKDNALNRPQTLAGKIALVTGAGRGIGKAIAIAFAQAGCSVACVSRTRSEVNAVVQLIRSAGVGEAEAFVCDVGDLAAIPVLAAELRRWIDRPVSILVNNAGVARIGAIEFQRDLGNWNRIMATNLTGPVALVHQFLPDMISPSGDRGAGSGVIISIGSRNAIYPIPFMSAYSVSKTGLLRFHENLDKELRGKGVNIFYAVPGNVETSILDSCEAIDDKSYCLSAGVQRMVTLISTAEKSPSEVVASTCVRLATDKNAGVLSGRYIDLLESYVLNTKTSSFDWRSRKYHRMSLENNGYRLSPT</sequence>
<evidence type="ECO:0000256" key="3">
    <source>
        <dbReference type="RuleBase" id="RU000363"/>
    </source>
</evidence>
<reference evidence="4 5" key="1">
    <citation type="journal article" date="2019" name="PLoS ONE">
        <title>Comparative genome analysis indicates high evolutionary potential of pathogenicity genes in Colletotrichum tanaceti.</title>
        <authorList>
            <person name="Lelwala R.V."/>
            <person name="Korhonen P.K."/>
            <person name="Young N.D."/>
            <person name="Scott J.B."/>
            <person name="Ades P.A."/>
            <person name="Gasser R.B."/>
            <person name="Taylor P.W.J."/>
        </authorList>
    </citation>
    <scope>NUCLEOTIDE SEQUENCE [LARGE SCALE GENOMIC DNA]</scope>
    <source>
        <strain evidence="4">BRIP57314</strain>
    </source>
</reference>
<dbReference type="PRINTS" id="PR00081">
    <property type="entry name" value="GDHRDH"/>
</dbReference>
<evidence type="ECO:0000313" key="4">
    <source>
        <dbReference type="EMBL" id="TKW58371.1"/>
    </source>
</evidence>
<comment type="caution">
    <text evidence="4">The sequence shown here is derived from an EMBL/GenBank/DDBJ whole genome shotgun (WGS) entry which is preliminary data.</text>
</comment>
<dbReference type="AlphaFoldDB" id="A0A4U6XRE3"/>
<dbReference type="Proteomes" id="UP000310108">
    <property type="component" value="Unassembled WGS sequence"/>
</dbReference>
<dbReference type="GO" id="GO:0016491">
    <property type="term" value="F:oxidoreductase activity"/>
    <property type="evidence" value="ECO:0007669"/>
    <property type="project" value="UniProtKB-KW"/>
</dbReference>
<protein>
    <submittedName>
        <fullName evidence="4">Ketoacyl reductase HetN</fullName>
    </submittedName>
</protein>
<accession>A0A4U6XRE3</accession>
<proteinExistence type="inferred from homology"/>
<dbReference type="InterPro" id="IPR002347">
    <property type="entry name" value="SDR_fam"/>
</dbReference>
<dbReference type="PANTHER" id="PTHR44196">
    <property type="entry name" value="DEHYDROGENASE/REDUCTASE SDR FAMILY MEMBER 7B"/>
    <property type="match status" value="1"/>
</dbReference>
<dbReference type="Gene3D" id="3.40.50.720">
    <property type="entry name" value="NAD(P)-binding Rossmann-like Domain"/>
    <property type="match status" value="1"/>
</dbReference>
<comment type="similarity">
    <text evidence="1 3">Belongs to the short-chain dehydrogenases/reductases (SDR) family.</text>
</comment>
<dbReference type="CDD" id="cd05233">
    <property type="entry name" value="SDR_c"/>
    <property type="match status" value="1"/>
</dbReference>
<evidence type="ECO:0000256" key="2">
    <source>
        <dbReference type="ARBA" id="ARBA00023002"/>
    </source>
</evidence>
<keyword evidence="5" id="KW-1185">Reference proteome</keyword>
<dbReference type="STRING" id="1306861.A0A4U6XRE3"/>
<dbReference type="InterPro" id="IPR036291">
    <property type="entry name" value="NAD(P)-bd_dom_sf"/>
</dbReference>
<name>A0A4U6XRE3_9PEZI</name>
<dbReference type="EMBL" id="PJEX01000026">
    <property type="protein sequence ID" value="TKW58371.1"/>
    <property type="molecule type" value="Genomic_DNA"/>
</dbReference>
<evidence type="ECO:0000256" key="1">
    <source>
        <dbReference type="ARBA" id="ARBA00006484"/>
    </source>
</evidence>
<organism evidence="4 5">
    <name type="scientific">Colletotrichum tanaceti</name>
    <dbReference type="NCBI Taxonomy" id="1306861"/>
    <lineage>
        <taxon>Eukaryota</taxon>
        <taxon>Fungi</taxon>
        <taxon>Dikarya</taxon>
        <taxon>Ascomycota</taxon>
        <taxon>Pezizomycotina</taxon>
        <taxon>Sordariomycetes</taxon>
        <taxon>Hypocreomycetidae</taxon>
        <taxon>Glomerellales</taxon>
        <taxon>Glomerellaceae</taxon>
        <taxon>Colletotrichum</taxon>
        <taxon>Colletotrichum destructivum species complex</taxon>
    </lineage>
</organism>
<gene>
    <name evidence="4" type="primary">hetN</name>
    <name evidence="4" type="ORF">CTA1_5187</name>
</gene>
<keyword evidence="2" id="KW-0560">Oxidoreductase</keyword>